<sequence length="489" mass="53891">MGPYYLAIDIGASSGRHILGHLENGRMVLEEVHRFENRQVRKNGHDCWDIDHLWQGILDGLKACKALGKVPATVGIDTWAVDFVLLDQNGQPVGDAVAYRDSRIEGADKLVEARISPADRYARTGIQKQNFNTIYQLAALQKEHPEQLEAAHRLLMIPDYFHYLLTGVQKQEYTNATSTGLVHADKKTWDRELLDLLGLPRRLFGPLSMPGTVVGPLTDDIAAQVGFQTTVVLPATHDTGSAFLAVPAQDNHSVYLSSGTWSLLGVENEAPITTEESRRRNFTNEGGAWYRYRYLKNIMGLWMIQSIRRELNGVDYVAGKERAAWTLDVQPGEKQWSFPDLIAAAESAADFPSVVNANDERFLAPASMIAAVQAACETTGQPVPRTVGQLMQCVYRSLTLCYKGAIVGLSQLTGKTYTAIHIVGGGCQDNYLNRMTAAICRLPVWAGPVEGTAIGNLVIQMIHGGEFADLAAARQCIRESFEIKEVLPQ</sequence>
<keyword evidence="5" id="KW-0067">ATP-binding</keyword>
<gene>
    <name evidence="10" type="primary">rhaB</name>
    <name evidence="10" type="ORF">H9810_02560</name>
</gene>
<reference evidence="10" key="2">
    <citation type="submission" date="2021-04" db="EMBL/GenBank/DDBJ databases">
        <authorList>
            <person name="Gilroy R."/>
        </authorList>
    </citation>
    <scope>NUCLEOTIDE SEQUENCE</scope>
    <source>
        <strain evidence="10">3436</strain>
    </source>
</reference>
<dbReference type="InterPro" id="IPR043129">
    <property type="entry name" value="ATPase_NBD"/>
</dbReference>
<dbReference type="CDD" id="cd07771">
    <property type="entry name" value="ASKHA_NBD_FGGY_RhaB-like"/>
    <property type="match status" value="1"/>
</dbReference>
<keyword evidence="2 10" id="KW-0808">Transferase</keyword>
<evidence type="ECO:0000313" key="10">
    <source>
        <dbReference type="EMBL" id="HIZ47587.1"/>
    </source>
</evidence>
<evidence type="ECO:0000256" key="4">
    <source>
        <dbReference type="ARBA" id="ARBA00022777"/>
    </source>
</evidence>
<accession>A0A9D2JFQ5</accession>
<comment type="similarity">
    <text evidence="1">Belongs to the FGGY kinase family.</text>
</comment>
<dbReference type="GO" id="GO:0005524">
    <property type="term" value="F:ATP binding"/>
    <property type="evidence" value="ECO:0007669"/>
    <property type="project" value="UniProtKB-KW"/>
</dbReference>
<reference evidence="10" key="1">
    <citation type="journal article" date="2021" name="PeerJ">
        <title>Extensive microbial diversity within the chicken gut microbiome revealed by metagenomics and culture.</title>
        <authorList>
            <person name="Gilroy R."/>
            <person name="Ravi A."/>
            <person name="Getino M."/>
            <person name="Pursley I."/>
            <person name="Horton D.L."/>
            <person name="Alikhan N.F."/>
            <person name="Baker D."/>
            <person name="Gharbi K."/>
            <person name="Hall N."/>
            <person name="Watson M."/>
            <person name="Adriaenssens E.M."/>
            <person name="Foster-Nyarko E."/>
            <person name="Jarju S."/>
            <person name="Secka A."/>
            <person name="Antonio M."/>
            <person name="Oren A."/>
            <person name="Chaudhuri R.R."/>
            <person name="La Ragione R."/>
            <person name="Hildebrand F."/>
            <person name="Pallen M.J."/>
        </authorList>
    </citation>
    <scope>NUCLEOTIDE SEQUENCE</scope>
    <source>
        <strain evidence="10">3436</strain>
    </source>
</reference>
<proteinExistence type="inferred from homology"/>
<dbReference type="EMBL" id="DXBO01000030">
    <property type="protein sequence ID" value="HIZ47587.1"/>
    <property type="molecule type" value="Genomic_DNA"/>
</dbReference>
<dbReference type="EC" id="2.7.1.5" evidence="7"/>
<protein>
    <recommendedName>
        <fullName evidence="7">Rhamnulokinase</fullName>
        <ecNumber evidence="7">2.7.1.5</ecNumber>
    </recommendedName>
</protein>
<evidence type="ECO:0000313" key="11">
    <source>
        <dbReference type="Proteomes" id="UP000824031"/>
    </source>
</evidence>
<dbReference type="Proteomes" id="UP000824031">
    <property type="component" value="Unassembled WGS sequence"/>
</dbReference>
<dbReference type="SUPFAM" id="SSF53067">
    <property type="entry name" value="Actin-like ATPase domain"/>
    <property type="match status" value="2"/>
</dbReference>
<name>A0A9D2JFQ5_9FIRM</name>
<dbReference type="Pfam" id="PF00370">
    <property type="entry name" value="FGGY_N"/>
    <property type="match status" value="1"/>
</dbReference>
<dbReference type="InterPro" id="IPR013449">
    <property type="entry name" value="Rhamnulokinase"/>
</dbReference>
<dbReference type="AlphaFoldDB" id="A0A9D2JFQ5"/>
<dbReference type="InterPro" id="IPR000577">
    <property type="entry name" value="Carb_kinase_FGGY"/>
</dbReference>
<feature type="domain" description="Carbohydrate kinase FGGY N-terminal" evidence="8">
    <location>
        <begin position="4"/>
        <end position="244"/>
    </location>
</feature>
<evidence type="ECO:0000256" key="7">
    <source>
        <dbReference type="NCBIfam" id="TIGR02627"/>
    </source>
</evidence>
<evidence type="ECO:0000256" key="3">
    <source>
        <dbReference type="ARBA" id="ARBA00022741"/>
    </source>
</evidence>
<comment type="caution">
    <text evidence="10">The sequence shown here is derived from an EMBL/GenBank/DDBJ whole genome shotgun (WGS) entry which is preliminary data.</text>
</comment>
<evidence type="ECO:0000256" key="6">
    <source>
        <dbReference type="ARBA" id="ARBA00023308"/>
    </source>
</evidence>
<evidence type="ECO:0000259" key="9">
    <source>
        <dbReference type="Pfam" id="PF02782"/>
    </source>
</evidence>
<keyword evidence="4" id="KW-0418">Kinase</keyword>
<dbReference type="Gene3D" id="3.30.420.40">
    <property type="match status" value="2"/>
</dbReference>
<dbReference type="GO" id="GO:0019301">
    <property type="term" value="P:rhamnose catabolic process"/>
    <property type="evidence" value="ECO:0007669"/>
    <property type="project" value="UniProtKB-UniRule"/>
</dbReference>
<dbReference type="Pfam" id="PF02782">
    <property type="entry name" value="FGGY_C"/>
    <property type="match status" value="1"/>
</dbReference>
<dbReference type="NCBIfam" id="TIGR02627">
    <property type="entry name" value="rhamnulo_kin"/>
    <property type="match status" value="1"/>
</dbReference>
<keyword evidence="3" id="KW-0547">Nucleotide-binding</keyword>
<feature type="domain" description="Carbohydrate kinase FGGY C-terminal" evidence="9">
    <location>
        <begin position="255"/>
        <end position="462"/>
    </location>
</feature>
<dbReference type="InterPro" id="IPR018484">
    <property type="entry name" value="FGGY_N"/>
</dbReference>
<evidence type="ECO:0000256" key="2">
    <source>
        <dbReference type="ARBA" id="ARBA00022679"/>
    </source>
</evidence>
<keyword evidence="6" id="KW-0684">Rhamnose metabolism</keyword>
<evidence type="ECO:0000259" key="8">
    <source>
        <dbReference type="Pfam" id="PF00370"/>
    </source>
</evidence>
<dbReference type="PANTHER" id="PTHR43095">
    <property type="entry name" value="SUGAR KINASE"/>
    <property type="match status" value="1"/>
</dbReference>
<dbReference type="GO" id="GO:0008993">
    <property type="term" value="F:rhamnulokinase activity"/>
    <property type="evidence" value="ECO:0007669"/>
    <property type="project" value="UniProtKB-UniRule"/>
</dbReference>
<evidence type="ECO:0000256" key="5">
    <source>
        <dbReference type="ARBA" id="ARBA00022840"/>
    </source>
</evidence>
<organism evidence="10 11">
    <name type="scientific">Candidatus Gemmiger excrementavium</name>
    <dbReference type="NCBI Taxonomy" id="2838608"/>
    <lineage>
        <taxon>Bacteria</taxon>
        <taxon>Bacillati</taxon>
        <taxon>Bacillota</taxon>
        <taxon>Clostridia</taxon>
        <taxon>Eubacteriales</taxon>
        <taxon>Gemmiger</taxon>
    </lineage>
</organism>
<dbReference type="InterPro" id="IPR050406">
    <property type="entry name" value="FGGY_Carb_Kinase"/>
</dbReference>
<dbReference type="PANTHER" id="PTHR43095:SF5">
    <property type="entry name" value="XYLULOSE KINASE"/>
    <property type="match status" value="1"/>
</dbReference>
<evidence type="ECO:0000256" key="1">
    <source>
        <dbReference type="ARBA" id="ARBA00009156"/>
    </source>
</evidence>
<dbReference type="PIRSF" id="PIRSF000538">
    <property type="entry name" value="GlpK"/>
    <property type="match status" value="1"/>
</dbReference>
<dbReference type="InterPro" id="IPR018485">
    <property type="entry name" value="FGGY_C"/>
</dbReference>